<sequence length="255" mass="28835">MKNTRPFFTIVIPTLNEEHYVPNILSDLAAQTSNNFEVVVVDGTSQDATVKKVEQFASLLSISLLLSKKRNLSYQRNRGAVVAQGTYLLFIDADSRIPKGFMQTLYKVLKKRKYLLALPYIDFDTSVTYLHPFVGLINASIDASQMLSRPLVTGGLIIIERNFYHHLGGFTVRKTADKKRFFPEDVDLIARAKKAGVMAKKLPSPSYFFSTRRFKHEGALKVVLKYFISTLDFTNGNITAHVPYEMGGHVYSKQK</sequence>
<evidence type="ECO:0000256" key="3">
    <source>
        <dbReference type="ARBA" id="ARBA00022676"/>
    </source>
</evidence>
<organism evidence="7 8">
    <name type="scientific">Candidatus Roizmanbacteria bacterium CG10_big_fil_rev_8_21_14_0_10_45_7</name>
    <dbReference type="NCBI Taxonomy" id="1974854"/>
    <lineage>
        <taxon>Bacteria</taxon>
        <taxon>Candidatus Roizmaniibacteriota</taxon>
    </lineage>
</organism>
<feature type="domain" description="Glycosyltransferase 2-like" evidence="6">
    <location>
        <begin position="9"/>
        <end position="163"/>
    </location>
</feature>
<evidence type="ECO:0000313" key="7">
    <source>
        <dbReference type="EMBL" id="PJE63540.1"/>
    </source>
</evidence>
<proteinExistence type="predicted"/>
<comment type="subcellular location">
    <subcellularLocation>
        <location evidence="1">Cell membrane</location>
    </subcellularLocation>
</comment>
<dbReference type="SUPFAM" id="SSF53448">
    <property type="entry name" value="Nucleotide-diphospho-sugar transferases"/>
    <property type="match status" value="1"/>
</dbReference>
<dbReference type="EMBL" id="PFEE01000060">
    <property type="protein sequence ID" value="PJE63540.1"/>
    <property type="molecule type" value="Genomic_DNA"/>
</dbReference>
<dbReference type="GO" id="GO:0016757">
    <property type="term" value="F:glycosyltransferase activity"/>
    <property type="evidence" value="ECO:0007669"/>
    <property type="project" value="UniProtKB-KW"/>
</dbReference>
<evidence type="ECO:0000256" key="1">
    <source>
        <dbReference type="ARBA" id="ARBA00004236"/>
    </source>
</evidence>
<keyword evidence="4" id="KW-0808">Transferase</keyword>
<keyword evidence="5" id="KW-0472">Membrane</keyword>
<dbReference type="InterPro" id="IPR001173">
    <property type="entry name" value="Glyco_trans_2-like"/>
</dbReference>
<dbReference type="GO" id="GO:0005886">
    <property type="term" value="C:plasma membrane"/>
    <property type="evidence" value="ECO:0007669"/>
    <property type="project" value="UniProtKB-SubCell"/>
</dbReference>
<dbReference type="Proteomes" id="UP000231569">
    <property type="component" value="Unassembled WGS sequence"/>
</dbReference>
<protein>
    <recommendedName>
        <fullName evidence="6">Glycosyltransferase 2-like domain-containing protein</fullName>
    </recommendedName>
</protein>
<accession>A0A2M8KUI3</accession>
<comment type="caution">
    <text evidence="7">The sequence shown here is derived from an EMBL/GenBank/DDBJ whole genome shotgun (WGS) entry which is preliminary data.</text>
</comment>
<evidence type="ECO:0000259" key="6">
    <source>
        <dbReference type="Pfam" id="PF00535"/>
    </source>
</evidence>
<keyword evidence="2" id="KW-1003">Cell membrane</keyword>
<dbReference type="PANTHER" id="PTHR43646:SF2">
    <property type="entry name" value="GLYCOSYLTRANSFERASE 2-LIKE DOMAIN-CONTAINING PROTEIN"/>
    <property type="match status" value="1"/>
</dbReference>
<gene>
    <name evidence="7" type="ORF">COU89_02750</name>
</gene>
<evidence type="ECO:0000256" key="2">
    <source>
        <dbReference type="ARBA" id="ARBA00022475"/>
    </source>
</evidence>
<dbReference type="InterPro" id="IPR029044">
    <property type="entry name" value="Nucleotide-diphossugar_trans"/>
</dbReference>
<dbReference type="Gene3D" id="3.90.550.10">
    <property type="entry name" value="Spore Coat Polysaccharide Biosynthesis Protein SpsA, Chain A"/>
    <property type="match status" value="1"/>
</dbReference>
<keyword evidence="3" id="KW-0328">Glycosyltransferase</keyword>
<evidence type="ECO:0000313" key="8">
    <source>
        <dbReference type="Proteomes" id="UP000231569"/>
    </source>
</evidence>
<evidence type="ECO:0000256" key="4">
    <source>
        <dbReference type="ARBA" id="ARBA00022679"/>
    </source>
</evidence>
<dbReference type="AlphaFoldDB" id="A0A2M8KUI3"/>
<dbReference type="Pfam" id="PF00535">
    <property type="entry name" value="Glycos_transf_2"/>
    <property type="match status" value="1"/>
</dbReference>
<reference evidence="8" key="1">
    <citation type="submission" date="2017-09" db="EMBL/GenBank/DDBJ databases">
        <title>Depth-based differentiation of microbial function through sediment-hosted aquifers and enrichment of novel symbionts in the deep terrestrial subsurface.</title>
        <authorList>
            <person name="Probst A.J."/>
            <person name="Ladd B."/>
            <person name="Jarett J.K."/>
            <person name="Geller-Mcgrath D.E."/>
            <person name="Sieber C.M.K."/>
            <person name="Emerson J.B."/>
            <person name="Anantharaman K."/>
            <person name="Thomas B.C."/>
            <person name="Malmstrom R."/>
            <person name="Stieglmeier M."/>
            <person name="Klingl A."/>
            <person name="Woyke T."/>
            <person name="Ryan C.M."/>
            <person name="Banfield J.F."/>
        </authorList>
    </citation>
    <scope>NUCLEOTIDE SEQUENCE [LARGE SCALE GENOMIC DNA]</scope>
</reference>
<dbReference type="PANTHER" id="PTHR43646">
    <property type="entry name" value="GLYCOSYLTRANSFERASE"/>
    <property type="match status" value="1"/>
</dbReference>
<evidence type="ECO:0000256" key="5">
    <source>
        <dbReference type="ARBA" id="ARBA00023136"/>
    </source>
</evidence>
<name>A0A2M8KUI3_9BACT</name>